<name>A0A8T0VTJ1_PANVG</name>
<dbReference type="AlphaFoldDB" id="A0A8T0VTJ1"/>
<reference evidence="3" key="1">
    <citation type="submission" date="2020-05" db="EMBL/GenBank/DDBJ databases">
        <title>WGS assembly of Panicum virgatum.</title>
        <authorList>
            <person name="Lovell J.T."/>
            <person name="Jenkins J."/>
            <person name="Shu S."/>
            <person name="Juenger T.E."/>
            <person name="Schmutz J."/>
        </authorList>
    </citation>
    <scope>NUCLEOTIDE SEQUENCE</scope>
    <source>
        <strain evidence="3">AP13</strain>
    </source>
</reference>
<keyword evidence="2" id="KW-1133">Transmembrane helix</keyword>
<feature type="compositionally biased region" description="Low complexity" evidence="1">
    <location>
        <begin position="56"/>
        <end position="70"/>
    </location>
</feature>
<dbReference type="Proteomes" id="UP000823388">
    <property type="component" value="Chromosome 2K"/>
</dbReference>
<keyword evidence="4" id="KW-1185">Reference proteome</keyword>
<proteinExistence type="predicted"/>
<keyword evidence="2" id="KW-0472">Membrane</keyword>
<comment type="caution">
    <text evidence="3">The sequence shown here is derived from an EMBL/GenBank/DDBJ whole genome shotgun (WGS) entry which is preliminary data.</text>
</comment>
<sequence>MRKRNGTESSTSRSSRSAAAAPTPPEKGSRADGLRSTSRLSSTSTTSSVPPPPPRRASTSPPSPESQARASASLLLPLTTADPHPRTRPSSPSRLRLLLMAMIHSSMGMVVRRALSVSAPQLLPRYNHGGPATNSTAQVEHLVKKTEEVAKKEVLFEYVDSLVKEQKEYPKPVLKGAGIPWFQAVVIIASFMAGYHVGLDEGTEATFLRLGRKRLD</sequence>
<feature type="region of interest" description="Disordered" evidence="1">
    <location>
        <begin position="1"/>
        <end position="70"/>
    </location>
</feature>
<accession>A0A8T0VTJ1</accession>
<protein>
    <submittedName>
        <fullName evidence="3">Uncharacterized protein</fullName>
    </submittedName>
</protein>
<feature type="transmembrane region" description="Helical" evidence="2">
    <location>
        <begin position="179"/>
        <end position="199"/>
    </location>
</feature>
<evidence type="ECO:0000313" key="3">
    <source>
        <dbReference type="EMBL" id="KAG2639472.1"/>
    </source>
</evidence>
<keyword evidence="2" id="KW-0812">Transmembrane</keyword>
<organism evidence="3 4">
    <name type="scientific">Panicum virgatum</name>
    <name type="common">Blackwell switchgrass</name>
    <dbReference type="NCBI Taxonomy" id="38727"/>
    <lineage>
        <taxon>Eukaryota</taxon>
        <taxon>Viridiplantae</taxon>
        <taxon>Streptophyta</taxon>
        <taxon>Embryophyta</taxon>
        <taxon>Tracheophyta</taxon>
        <taxon>Spermatophyta</taxon>
        <taxon>Magnoliopsida</taxon>
        <taxon>Liliopsida</taxon>
        <taxon>Poales</taxon>
        <taxon>Poaceae</taxon>
        <taxon>PACMAD clade</taxon>
        <taxon>Panicoideae</taxon>
        <taxon>Panicodae</taxon>
        <taxon>Paniceae</taxon>
        <taxon>Panicinae</taxon>
        <taxon>Panicum</taxon>
        <taxon>Panicum sect. Hiantes</taxon>
    </lineage>
</organism>
<gene>
    <name evidence="3" type="ORF">PVAP13_2KG000400</name>
</gene>
<evidence type="ECO:0000256" key="2">
    <source>
        <dbReference type="SAM" id="Phobius"/>
    </source>
</evidence>
<feature type="compositionally biased region" description="Low complexity" evidence="1">
    <location>
        <begin position="35"/>
        <end position="48"/>
    </location>
</feature>
<dbReference type="EMBL" id="CM029039">
    <property type="protein sequence ID" value="KAG2639472.1"/>
    <property type="molecule type" value="Genomic_DNA"/>
</dbReference>
<evidence type="ECO:0000313" key="4">
    <source>
        <dbReference type="Proteomes" id="UP000823388"/>
    </source>
</evidence>
<evidence type="ECO:0000256" key="1">
    <source>
        <dbReference type="SAM" id="MobiDB-lite"/>
    </source>
</evidence>
<feature type="compositionally biased region" description="Low complexity" evidence="1">
    <location>
        <begin position="9"/>
        <end position="21"/>
    </location>
</feature>